<proteinExistence type="predicted"/>
<dbReference type="AlphaFoldDB" id="A0A931F437"/>
<gene>
    <name evidence="1" type="ORF">ITP53_47885</name>
</gene>
<feature type="non-terminal residue" evidence="1">
    <location>
        <position position="1"/>
    </location>
</feature>
<name>A0A931F437_9ACTN</name>
<keyword evidence="2" id="KW-1185">Reference proteome</keyword>
<reference evidence="1" key="1">
    <citation type="submission" date="2020-11" db="EMBL/GenBank/DDBJ databases">
        <title>Whole-genome analyses of Nonomuraea sp. K274.</title>
        <authorList>
            <person name="Veyisoglu A."/>
        </authorList>
    </citation>
    <scope>NUCLEOTIDE SEQUENCE</scope>
    <source>
        <strain evidence="1">K274</strain>
    </source>
</reference>
<organism evidence="1 2">
    <name type="scientific">Nonomuraea cypriaca</name>
    <dbReference type="NCBI Taxonomy" id="1187855"/>
    <lineage>
        <taxon>Bacteria</taxon>
        <taxon>Bacillati</taxon>
        <taxon>Actinomycetota</taxon>
        <taxon>Actinomycetes</taxon>
        <taxon>Streptosporangiales</taxon>
        <taxon>Streptosporangiaceae</taxon>
        <taxon>Nonomuraea</taxon>
    </lineage>
</organism>
<evidence type="ECO:0000313" key="1">
    <source>
        <dbReference type="EMBL" id="MBF8193265.1"/>
    </source>
</evidence>
<dbReference type="Proteomes" id="UP000605361">
    <property type="component" value="Unassembled WGS sequence"/>
</dbReference>
<evidence type="ECO:0000313" key="2">
    <source>
        <dbReference type="Proteomes" id="UP000605361"/>
    </source>
</evidence>
<comment type="caution">
    <text evidence="1">The sequence shown here is derived from an EMBL/GenBank/DDBJ whole genome shotgun (WGS) entry which is preliminary data.</text>
</comment>
<dbReference type="EMBL" id="JADOGI010000269">
    <property type="protein sequence ID" value="MBF8193265.1"/>
    <property type="molecule type" value="Genomic_DNA"/>
</dbReference>
<protein>
    <submittedName>
        <fullName evidence="1">SPOR domain-containing protein</fullName>
    </submittedName>
</protein>
<accession>A0A931F437</accession>
<sequence>APQAAAPVPQAAPVAPVANQAEAAAAMAALNMTVPPPAPAVQ</sequence>